<dbReference type="SUPFAM" id="SSF48557">
    <property type="entry name" value="L-aspartase-like"/>
    <property type="match status" value="1"/>
</dbReference>
<dbReference type="Gene3D" id="1.10.40.30">
    <property type="entry name" value="Fumarase/aspartase (C-terminal domain)"/>
    <property type="match status" value="1"/>
</dbReference>
<dbReference type="InterPro" id="IPR051546">
    <property type="entry name" value="Aspartate_Ammonia-Lyase"/>
</dbReference>
<dbReference type="AlphaFoldDB" id="A0A0K0X218"/>
<evidence type="ECO:0000259" key="3">
    <source>
        <dbReference type="Pfam" id="PF10415"/>
    </source>
</evidence>
<dbReference type="FunFam" id="1.20.200.10:FF:000001">
    <property type="entry name" value="Fumarate hydratase, mitochondrial"/>
    <property type="match status" value="1"/>
</dbReference>
<dbReference type="Gene3D" id="1.10.275.10">
    <property type="entry name" value="Fumarase/aspartase (N-terminal domain)"/>
    <property type="match status" value="1"/>
</dbReference>
<dbReference type="NCBIfam" id="NF008909">
    <property type="entry name" value="PRK12273.1"/>
    <property type="match status" value="1"/>
</dbReference>
<dbReference type="InterPro" id="IPR024083">
    <property type="entry name" value="Fumarase/histidase_N"/>
</dbReference>
<dbReference type="InterPro" id="IPR000362">
    <property type="entry name" value="Fumarate_lyase_fam"/>
</dbReference>
<dbReference type="PRINTS" id="PR00149">
    <property type="entry name" value="FUMRATELYASE"/>
</dbReference>
<evidence type="ECO:0000313" key="5">
    <source>
        <dbReference type="Proteomes" id="UP000062255"/>
    </source>
</evidence>
<dbReference type="RefSeq" id="WP_049743887.1">
    <property type="nucleotide sequence ID" value="NZ_CP012150.1"/>
</dbReference>
<proteinExistence type="predicted"/>
<dbReference type="InterPro" id="IPR018951">
    <property type="entry name" value="Fumarase_C_C"/>
</dbReference>
<dbReference type="PANTHER" id="PTHR42696:SF2">
    <property type="entry name" value="ASPARTATE AMMONIA-LYASE"/>
    <property type="match status" value="1"/>
</dbReference>
<dbReference type="EC" id="4.3.1.1" evidence="4"/>
<feature type="domain" description="Fumarase C C-terminal" evidence="3">
    <location>
        <begin position="421"/>
        <end position="472"/>
    </location>
</feature>
<dbReference type="InterPro" id="IPR008948">
    <property type="entry name" value="L-Aspartase-like"/>
</dbReference>
<dbReference type="InterPro" id="IPR020557">
    <property type="entry name" value="Fumarate_lyase_CS"/>
</dbReference>
<accession>A0A0K0X218</accession>
<sequence>MNGPDRDTRHGDAALRSEQDSLGVRRLAADSYFGIHTARASENFDIANRPISDHPELIVAFAAVKDAAARANSHLGLLDQARAAAIIRACREIRSGRFHDSFVVDILQGGAGTSTNMNANEVIANRALEHLGYPLGAYEHLHPIDHVNLSQSTNDVYPTAARLAAIAALEPLYRGLGELIDAFEAKGHELAAVVKMGRTQLQDAVPMTLGQEYRAYAHALRECRREIETQAVHLQCINLGGTAIGTGINAPAEFGALACARLSELVGVQLHVAENLIAASPDVGAFVRVSGALKSLALTLSKTCNDLRLSASGPYAGLREINLPALQTGSSIMPGKVNPVIPEAVNQAAYEVVGNDLAITMAAEAGQFQLNPFEPLIVDKLLTSIRVMARACTALGTRCVPGITANVEHLAHTVNSGIAVVTALSPLLGYAGATQLAHEAAASGRSVRELALATGHLEADELADLLNPLRLAGAQAVELTTAEQKERAR</sequence>
<dbReference type="PATRIC" id="fig|134601.6.peg.1206"/>
<dbReference type="GO" id="GO:0005829">
    <property type="term" value="C:cytosol"/>
    <property type="evidence" value="ECO:0007669"/>
    <property type="project" value="TreeGrafter"/>
</dbReference>
<evidence type="ECO:0000256" key="1">
    <source>
        <dbReference type="ARBA" id="ARBA00023239"/>
    </source>
</evidence>
<dbReference type="Pfam" id="PF00206">
    <property type="entry name" value="Lyase_1"/>
    <property type="match status" value="1"/>
</dbReference>
<dbReference type="STRING" id="134601.AFA91_05815"/>
<dbReference type="GO" id="GO:0006099">
    <property type="term" value="P:tricarboxylic acid cycle"/>
    <property type="evidence" value="ECO:0007669"/>
    <property type="project" value="InterPro"/>
</dbReference>
<dbReference type="GO" id="GO:0008797">
    <property type="term" value="F:aspartate ammonia-lyase activity"/>
    <property type="evidence" value="ECO:0007669"/>
    <property type="project" value="UniProtKB-EC"/>
</dbReference>
<dbReference type="PANTHER" id="PTHR42696">
    <property type="entry name" value="ASPARTATE AMMONIA-LYASE"/>
    <property type="match status" value="1"/>
</dbReference>
<name>A0A0K0X218_MYCGD</name>
<organism evidence="4 5">
    <name type="scientific">Mycolicibacterium goodii</name>
    <name type="common">Mycobacterium goodii</name>
    <dbReference type="NCBI Taxonomy" id="134601"/>
    <lineage>
        <taxon>Bacteria</taxon>
        <taxon>Bacillati</taxon>
        <taxon>Actinomycetota</taxon>
        <taxon>Actinomycetes</taxon>
        <taxon>Mycobacteriales</taxon>
        <taxon>Mycobacteriaceae</taxon>
        <taxon>Mycolicibacterium</taxon>
    </lineage>
</organism>
<dbReference type="KEGG" id="mgo:AFA91_05815"/>
<dbReference type="EMBL" id="CP012150">
    <property type="protein sequence ID" value="AKS31480.1"/>
    <property type="molecule type" value="Genomic_DNA"/>
</dbReference>
<dbReference type="GO" id="GO:0006531">
    <property type="term" value="P:aspartate metabolic process"/>
    <property type="evidence" value="ECO:0007669"/>
    <property type="project" value="TreeGrafter"/>
</dbReference>
<evidence type="ECO:0000313" key="4">
    <source>
        <dbReference type="EMBL" id="AKS31480.1"/>
    </source>
</evidence>
<keyword evidence="1 4" id="KW-0456">Lyase</keyword>
<feature type="domain" description="Fumarate lyase N-terminal" evidence="2">
    <location>
        <begin position="27"/>
        <end position="354"/>
    </location>
</feature>
<evidence type="ECO:0000259" key="2">
    <source>
        <dbReference type="Pfam" id="PF00206"/>
    </source>
</evidence>
<dbReference type="FunFam" id="1.10.275.10:FF:000001">
    <property type="entry name" value="Fumarate hydratase, mitochondrial"/>
    <property type="match status" value="1"/>
</dbReference>
<protein>
    <submittedName>
        <fullName evidence="4">Aspartate ammonia-lyase</fullName>
        <ecNumber evidence="4">4.3.1.1</ecNumber>
    </submittedName>
</protein>
<dbReference type="PROSITE" id="PS00163">
    <property type="entry name" value="FUMARATE_LYASES"/>
    <property type="match status" value="1"/>
</dbReference>
<dbReference type="InterPro" id="IPR022761">
    <property type="entry name" value="Fumarate_lyase_N"/>
</dbReference>
<gene>
    <name evidence="4" type="primary">aspA</name>
    <name evidence="4" type="ORF">AFA91_05815</name>
</gene>
<dbReference type="Proteomes" id="UP000062255">
    <property type="component" value="Chromosome"/>
</dbReference>
<dbReference type="Gene3D" id="1.20.200.10">
    <property type="entry name" value="Fumarase/aspartase (Central domain)"/>
    <property type="match status" value="1"/>
</dbReference>
<dbReference type="Pfam" id="PF10415">
    <property type="entry name" value="FumaraseC_C"/>
    <property type="match status" value="1"/>
</dbReference>
<reference evidence="4 5" key="1">
    <citation type="submission" date="2015-07" db="EMBL/GenBank/DDBJ databases">
        <title>Complete genome sequence of Mycobacterium goodii X7B, a facultative thermophilic biodesulfurizing bacterium.</title>
        <authorList>
            <person name="Yu B."/>
            <person name="Li F."/>
            <person name="Xu P."/>
        </authorList>
    </citation>
    <scope>NUCLEOTIDE SEQUENCE [LARGE SCALE GENOMIC DNA]</scope>
    <source>
        <strain evidence="4 5">X7B</strain>
    </source>
</reference>
<dbReference type="OrthoDB" id="9802809at2"/>